<dbReference type="eggNOG" id="arCOG03221">
    <property type="taxonomic scope" value="Archaea"/>
</dbReference>
<organism evidence="3 4">
    <name type="scientific">Methanosphaerula palustris (strain ATCC BAA-1556 / DSM 19958 / E1-9c)</name>
    <dbReference type="NCBI Taxonomy" id="521011"/>
    <lineage>
        <taxon>Archaea</taxon>
        <taxon>Methanobacteriati</taxon>
        <taxon>Methanobacteriota</taxon>
        <taxon>Stenosarchaea group</taxon>
        <taxon>Methanomicrobia</taxon>
        <taxon>Methanomicrobiales</taxon>
        <taxon>Methanoregulaceae</taxon>
        <taxon>Methanosphaerula</taxon>
    </lineage>
</organism>
<dbReference type="InterPro" id="IPR030688">
    <property type="entry name" value="MeTrfase_MtrA/MtxA"/>
</dbReference>
<proteinExistence type="predicted"/>
<dbReference type="Pfam" id="PF04208">
    <property type="entry name" value="MtrA"/>
    <property type="match status" value="1"/>
</dbReference>
<dbReference type="GeneID" id="25394228"/>
<evidence type="ECO:0000313" key="4">
    <source>
        <dbReference type="Proteomes" id="UP000002457"/>
    </source>
</evidence>
<evidence type="ECO:0000256" key="2">
    <source>
        <dbReference type="ARBA" id="ARBA00022679"/>
    </source>
</evidence>
<evidence type="ECO:0000313" key="3">
    <source>
        <dbReference type="EMBL" id="ACL17842.1"/>
    </source>
</evidence>
<keyword evidence="2 3" id="KW-0808">Transferase</keyword>
<dbReference type="GO" id="GO:0032259">
    <property type="term" value="P:methylation"/>
    <property type="evidence" value="ECO:0007669"/>
    <property type="project" value="UniProtKB-KW"/>
</dbReference>
<dbReference type="STRING" id="521011.Mpal_2572"/>
<evidence type="ECO:0000256" key="1">
    <source>
        <dbReference type="ARBA" id="ARBA00022603"/>
    </source>
</evidence>
<keyword evidence="4" id="KW-1185">Reference proteome</keyword>
<protein>
    <submittedName>
        <fullName evidence="3">Tetrahydromethanopterin S-methyltransferase subunit A domain protein</fullName>
    </submittedName>
</protein>
<dbReference type="OrthoDB" id="130682at2157"/>
<dbReference type="GO" id="GO:0008168">
    <property type="term" value="F:methyltransferase activity"/>
    <property type="evidence" value="ECO:0007669"/>
    <property type="project" value="UniProtKB-KW"/>
</dbReference>
<sequence length="227" mass="25041">MLKVRPHPEYPPEEGRYLRGNDFSPVAVAIVLNTDEDKIPPEIEHLVRVGVETGAALSGTVQTPNIGFEKLIWNIVGNPNIRFLVLGGPESEGHATGAALKELFKNGIDEQSRIVGSDAPFPFLYNIPRPVVNRFLDQVTLVDCQFQDAATIREAVRACFQEQPAVFRGVMVGDPGAYPEPSIGGSLTWKVTQPWAVPKDEKEQAAKQKALDLMERLRAHNAGRLHE</sequence>
<reference evidence="3 4" key="1">
    <citation type="journal article" date="2015" name="Genome Announc.">
        <title>Complete Genome Sequence of Methanosphaerula palustris E1-9CT, a Hydrogenotrophic Methanogen Isolated from a Minerotrophic Fen Peatland.</title>
        <authorList>
            <person name="Cadillo-Quiroz H."/>
            <person name="Browne P."/>
            <person name="Kyrpides N."/>
            <person name="Woyke T."/>
            <person name="Goodwin L."/>
            <person name="Detter C."/>
            <person name="Yavitt J.B."/>
            <person name="Zinder S.H."/>
        </authorList>
    </citation>
    <scope>NUCLEOTIDE SEQUENCE [LARGE SCALE GENOMIC DNA]</scope>
    <source>
        <strain evidence="4">ATCC BAA-1556 / DSM 19958 / E1-9c</strain>
    </source>
</reference>
<gene>
    <name evidence="3" type="ordered locus">Mpal_2572</name>
</gene>
<name>B8GF36_METPE</name>
<dbReference type="HOGENOM" id="CLU_1217590_0_0_2"/>
<accession>B8GF36</accession>
<keyword evidence="1 3" id="KW-0489">Methyltransferase</keyword>
<dbReference type="Proteomes" id="UP000002457">
    <property type="component" value="Chromosome"/>
</dbReference>
<dbReference type="AlphaFoldDB" id="B8GF36"/>
<dbReference type="EMBL" id="CP001338">
    <property type="protein sequence ID" value="ACL17842.1"/>
    <property type="molecule type" value="Genomic_DNA"/>
</dbReference>
<dbReference type="NCBIfam" id="NF002126">
    <property type="entry name" value="PRK00964.1-4"/>
    <property type="match status" value="1"/>
</dbReference>
<dbReference type="RefSeq" id="WP_012619161.1">
    <property type="nucleotide sequence ID" value="NC_011832.1"/>
</dbReference>
<dbReference type="KEGG" id="mpl:Mpal_2572"/>